<dbReference type="EMBL" id="JACJVN010000012">
    <property type="protein sequence ID" value="MBB6676132.1"/>
    <property type="molecule type" value="Genomic_DNA"/>
</dbReference>
<organism evidence="2 3">
    <name type="scientific">Cohnella lubricantis</name>
    <dbReference type="NCBI Taxonomy" id="2163172"/>
    <lineage>
        <taxon>Bacteria</taxon>
        <taxon>Bacillati</taxon>
        <taxon>Bacillota</taxon>
        <taxon>Bacilli</taxon>
        <taxon>Bacillales</taxon>
        <taxon>Paenibacillaceae</taxon>
        <taxon>Cohnella</taxon>
    </lineage>
</organism>
<dbReference type="Proteomes" id="UP000574133">
    <property type="component" value="Unassembled WGS sequence"/>
</dbReference>
<dbReference type="RefSeq" id="WP_185177438.1">
    <property type="nucleotide sequence ID" value="NZ_CBCSEP010000011.1"/>
</dbReference>
<evidence type="ECO:0000256" key="1">
    <source>
        <dbReference type="SAM" id="MobiDB-lite"/>
    </source>
</evidence>
<proteinExistence type="predicted"/>
<evidence type="ECO:0000313" key="2">
    <source>
        <dbReference type="EMBL" id="MBB6676132.1"/>
    </source>
</evidence>
<evidence type="ECO:0000313" key="3">
    <source>
        <dbReference type="Proteomes" id="UP000574133"/>
    </source>
</evidence>
<accession>A0A841T5J0</accession>
<dbReference type="AlphaFoldDB" id="A0A841T5J0"/>
<name>A0A841T5J0_9BACL</name>
<feature type="region of interest" description="Disordered" evidence="1">
    <location>
        <begin position="38"/>
        <end position="60"/>
    </location>
</feature>
<gene>
    <name evidence="2" type="ORF">H4Q31_02205</name>
</gene>
<sequence length="91" mass="9620">MYGDPRPRAGFGLNGQAVAQLDRRLPGQIEPLPVDLAGCSQPLAPAKPRPNTRPISSGAMPMPVSAIVSRREISTSLAAQTLFAFTLPLLV</sequence>
<protein>
    <submittedName>
        <fullName evidence="2">Uncharacterized protein</fullName>
    </submittedName>
</protein>
<comment type="caution">
    <text evidence="2">The sequence shown here is derived from an EMBL/GenBank/DDBJ whole genome shotgun (WGS) entry which is preliminary data.</text>
</comment>
<keyword evidence="3" id="KW-1185">Reference proteome</keyword>
<reference evidence="2 3" key="1">
    <citation type="submission" date="2020-08" db="EMBL/GenBank/DDBJ databases">
        <title>Cohnella phylogeny.</title>
        <authorList>
            <person name="Dunlap C."/>
        </authorList>
    </citation>
    <scope>NUCLEOTIDE SEQUENCE [LARGE SCALE GENOMIC DNA]</scope>
    <source>
        <strain evidence="2 3">DSM 103658</strain>
    </source>
</reference>